<evidence type="ECO:0000313" key="13">
    <source>
        <dbReference type="EMBL" id="RPE06047.1"/>
    </source>
</evidence>
<dbReference type="EC" id="5.1.3.3" evidence="8"/>
<feature type="chain" id="PRO_5018174920" description="Aldose 1-epimerase" evidence="12">
    <location>
        <begin position="21"/>
        <end position="381"/>
    </location>
</feature>
<dbReference type="Proteomes" id="UP000278351">
    <property type="component" value="Unassembled WGS sequence"/>
</dbReference>
<dbReference type="GO" id="GO:0005737">
    <property type="term" value="C:cytoplasm"/>
    <property type="evidence" value="ECO:0007669"/>
    <property type="project" value="TreeGrafter"/>
</dbReference>
<feature type="active site" description="Proton donor" evidence="9">
    <location>
        <position position="216"/>
    </location>
</feature>
<sequence>MLKKTATVMTIVTGSLMAGAGCNNPGPQKDASADSVKTTPVQVQPYGEVDGKPVSQYTLANQHGMVVKLINYGGIITDIITPDKEGKPGNVVLSYDSLAGYRQKGNPYFGTLVGRYANRIAKATFKIDSAEYKLAANNNGNSLHGGLKGFDKALWQVTPLPGDSSLLLEYTSPDGEEGYPGTLQAKVIYTLTADNALKIEYVATTDKPTPINLTQHTYFNLSAGKEPTILNHVLQLDAPSFTPVDAQLIPTGKIEPVKGTPMDFTTAKPVGQDIANVTGGYDHNYVFDKAEMKVRGSLYDPSTGRVMTFSTSEPGVQFYTGNFLDGKLQHTRNGAVYGKNAGLCLEAQHFPDSPNQPAFPNVILKPGEKYTQTTIYQFGVK</sequence>
<keyword evidence="12" id="KW-0732">Signal</keyword>
<dbReference type="InterPro" id="IPR008183">
    <property type="entry name" value="Aldose_1/G6P_1-epimerase"/>
</dbReference>
<dbReference type="GO" id="GO:0030246">
    <property type="term" value="F:carbohydrate binding"/>
    <property type="evidence" value="ECO:0007669"/>
    <property type="project" value="InterPro"/>
</dbReference>
<dbReference type="PANTHER" id="PTHR10091:SF0">
    <property type="entry name" value="GALACTOSE MUTAROTASE"/>
    <property type="match status" value="1"/>
</dbReference>
<dbReference type="OrthoDB" id="9779408at2"/>
<gene>
    <name evidence="13" type="ORF">EGT74_25255</name>
</gene>
<reference evidence="13 14" key="1">
    <citation type="submission" date="2018-11" db="EMBL/GenBank/DDBJ databases">
        <title>Chitinophaga lutea sp.nov., isolate from arsenic contaminated soil.</title>
        <authorList>
            <person name="Zong Y."/>
        </authorList>
    </citation>
    <scope>NUCLEOTIDE SEQUENCE [LARGE SCALE GENOMIC DNA]</scope>
    <source>
        <strain evidence="13 14">ZY74</strain>
    </source>
</reference>
<evidence type="ECO:0000256" key="9">
    <source>
        <dbReference type="PIRSR" id="PIRSR005096-1"/>
    </source>
</evidence>
<dbReference type="GO" id="GO:0006006">
    <property type="term" value="P:glucose metabolic process"/>
    <property type="evidence" value="ECO:0007669"/>
    <property type="project" value="TreeGrafter"/>
</dbReference>
<evidence type="ECO:0000313" key="14">
    <source>
        <dbReference type="Proteomes" id="UP000278351"/>
    </source>
</evidence>
<evidence type="ECO:0000256" key="4">
    <source>
        <dbReference type="ARBA" id="ARBA00011245"/>
    </source>
</evidence>
<evidence type="ECO:0000256" key="12">
    <source>
        <dbReference type="SAM" id="SignalP"/>
    </source>
</evidence>
<evidence type="ECO:0000256" key="8">
    <source>
        <dbReference type="PIRNR" id="PIRNR005096"/>
    </source>
</evidence>
<dbReference type="EMBL" id="RPDH01000003">
    <property type="protein sequence ID" value="RPE06047.1"/>
    <property type="molecule type" value="Genomic_DNA"/>
</dbReference>
<comment type="caution">
    <text evidence="13">The sequence shown here is derived from an EMBL/GenBank/DDBJ whole genome shotgun (WGS) entry which is preliminary data.</text>
</comment>
<keyword evidence="7 8" id="KW-0119">Carbohydrate metabolism</keyword>
<evidence type="ECO:0000256" key="3">
    <source>
        <dbReference type="ARBA" id="ARBA00006206"/>
    </source>
</evidence>
<comment type="subunit">
    <text evidence="4">Monomer.</text>
</comment>
<dbReference type="GO" id="GO:0004034">
    <property type="term" value="F:aldose 1-epimerase activity"/>
    <property type="evidence" value="ECO:0007669"/>
    <property type="project" value="UniProtKB-EC"/>
</dbReference>
<dbReference type="PROSITE" id="PS51257">
    <property type="entry name" value="PROKAR_LIPOPROTEIN"/>
    <property type="match status" value="1"/>
</dbReference>
<feature type="binding site" evidence="11">
    <location>
        <begin position="216"/>
        <end position="218"/>
    </location>
    <ligand>
        <name>beta-D-galactose</name>
        <dbReference type="ChEBI" id="CHEBI:27667"/>
    </ligand>
</feature>
<dbReference type="InterPro" id="IPR015443">
    <property type="entry name" value="Aldose_1-epimerase"/>
</dbReference>
<evidence type="ECO:0000256" key="2">
    <source>
        <dbReference type="ARBA" id="ARBA00005028"/>
    </source>
</evidence>
<name>A0A3N4PP05_9BACT</name>
<proteinExistence type="inferred from homology"/>
<dbReference type="Pfam" id="PF01263">
    <property type="entry name" value="Aldose_epim"/>
    <property type="match status" value="1"/>
</dbReference>
<evidence type="ECO:0000256" key="7">
    <source>
        <dbReference type="ARBA" id="ARBA00023277"/>
    </source>
</evidence>
<keyword evidence="6 8" id="KW-0413">Isomerase</keyword>
<dbReference type="Gene3D" id="2.70.98.10">
    <property type="match status" value="1"/>
</dbReference>
<comment type="cofactor">
    <cofactor evidence="1">
        <name>Ca(2+)</name>
        <dbReference type="ChEBI" id="CHEBI:29108"/>
    </cofactor>
</comment>
<dbReference type="PIRSF" id="PIRSF005096">
    <property type="entry name" value="GALM"/>
    <property type="match status" value="1"/>
</dbReference>
<organism evidence="13 14">
    <name type="scientific">Chitinophaga lutea</name>
    <dbReference type="NCBI Taxonomy" id="2488634"/>
    <lineage>
        <taxon>Bacteria</taxon>
        <taxon>Pseudomonadati</taxon>
        <taxon>Bacteroidota</taxon>
        <taxon>Chitinophagia</taxon>
        <taxon>Chitinophagales</taxon>
        <taxon>Chitinophagaceae</taxon>
        <taxon>Chitinophaga</taxon>
    </lineage>
</organism>
<feature type="signal peptide" evidence="12">
    <location>
        <begin position="1"/>
        <end position="20"/>
    </location>
</feature>
<dbReference type="NCBIfam" id="NF008277">
    <property type="entry name" value="PRK11055.1"/>
    <property type="match status" value="1"/>
</dbReference>
<dbReference type="AlphaFoldDB" id="A0A3N4PP05"/>
<dbReference type="SUPFAM" id="SSF74650">
    <property type="entry name" value="Galactose mutarotase-like"/>
    <property type="match status" value="1"/>
</dbReference>
<accession>A0A3N4PP05</accession>
<dbReference type="InterPro" id="IPR011013">
    <property type="entry name" value="Gal_mutarotase_sf_dom"/>
</dbReference>
<evidence type="ECO:0000256" key="5">
    <source>
        <dbReference type="ARBA" id="ARBA00022837"/>
    </source>
</evidence>
<dbReference type="UniPathway" id="UPA00242"/>
<evidence type="ECO:0000256" key="1">
    <source>
        <dbReference type="ARBA" id="ARBA00001913"/>
    </source>
</evidence>
<comment type="pathway">
    <text evidence="2 8">Carbohydrate metabolism; hexose metabolism.</text>
</comment>
<evidence type="ECO:0000256" key="6">
    <source>
        <dbReference type="ARBA" id="ARBA00023235"/>
    </source>
</evidence>
<dbReference type="InterPro" id="IPR047215">
    <property type="entry name" value="Galactose_mutarotase-like"/>
</dbReference>
<keyword evidence="14" id="KW-1185">Reference proteome</keyword>
<feature type="binding site" evidence="10">
    <location>
        <position position="282"/>
    </location>
    <ligand>
        <name>beta-D-galactose</name>
        <dbReference type="ChEBI" id="CHEBI:27667"/>
    </ligand>
</feature>
<keyword evidence="5" id="KW-0106">Calcium</keyword>
<dbReference type="PANTHER" id="PTHR10091">
    <property type="entry name" value="ALDOSE-1-EPIMERASE"/>
    <property type="match status" value="1"/>
</dbReference>
<evidence type="ECO:0000256" key="11">
    <source>
        <dbReference type="PIRSR" id="PIRSR005096-3"/>
    </source>
</evidence>
<feature type="binding site" evidence="11">
    <location>
        <begin position="118"/>
        <end position="119"/>
    </location>
    <ligand>
        <name>beta-D-galactose</name>
        <dbReference type="ChEBI" id="CHEBI:27667"/>
    </ligand>
</feature>
<comment type="similarity">
    <text evidence="3 8">Belongs to the aldose epimerase family.</text>
</comment>
<feature type="active site" description="Proton acceptor" evidence="9">
    <location>
        <position position="346"/>
    </location>
</feature>
<evidence type="ECO:0000256" key="10">
    <source>
        <dbReference type="PIRSR" id="PIRSR005096-2"/>
    </source>
</evidence>
<dbReference type="InterPro" id="IPR014718">
    <property type="entry name" value="GH-type_carb-bd"/>
</dbReference>
<dbReference type="GO" id="GO:0033499">
    <property type="term" value="P:galactose catabolic process via UDP-galactose, Leloir pathway"/>
    <property type="evidence" value="ECO:0007669"/>
    <property type="project" value="TreeGrafter"/>
</dbReference>
<dbReference type="CDD" id="cd09019">
    <property type="entry name" value="galactose_mutarotase_like"/>
    <property type="match status" value="1"/>
</dbReference>
<protein>
    <recommendedName>
        <fullName evidence="8">Aldose 1-epimerase</fullName>
        <ecNumber evidence="8">5.1.3.3</ecNumber>
    </recommendedName>
</protein>
<comment type="catalytic activity">
    <reaction evidence="8">
        <text>alpha-D-glucose = beta-D-glucose</text>
        <dbReference type="Rhea" id="RHEA:10264"/>
        <dbReference type="ChEBI" id="CHEBI:15903"/>
        <dbReference type="ChEBI" id="CHEBI:17925"/>
        <dbReference type="EC" id="5.1.3.3"/>
    </reaction>
</comment>